<dbReference type="VEuPathDB" id="VectorBase:RSAN_058134"/>
<comment type="caution">
    <text evidence="1">The sequence shown here is derived from an EMBL/GenBank/DDBJ whole genome shotgun (WGS) entry which is preliminary data.</text>
</comment>
<organism evidence="1 2">
    <name type="scientific">Rhipicephalus sanguineus</name>
    <name type="common">Brown dog tick</name>
    <name type="synonym">Ixodes sanguineus</name>
    <dbReference type="NCBI Taxonomy" id="34632"/>
    <lineage>
        <taxon>Eukaryota</taxon>
        <taxon>Metazoa</taxon>
        <taxon>Ecdysozoa</taxon>
        <taxon>Arthropoda</taxon>
        <taxon>Chelicerata</taxon>
        <taxon>Arachnida</taxon>
        <taxon>Acari</taxon>
        <taxon>Parasitiformes</taxon>
        <taxon>Ixodida</taxon>
        <taxon>Ixodoidea</taxon>
        <taxon>Ixodidae</taxon>
        <taxon>Rhipicephalinae</taxon>
        <taxon>Rhipicephalus</taxon>
        <taxon>Rhipicephalus</taxon>
    </lineage>
</organism>
<dbReference type="PANTHER" id="PTHR33244:SF3">
    <property type="entry name" value="PEPTIDASE A2 DOMAIN-CONTAINING PROTEIN"/>
    <property type="match status" value="1"/>
</dbReference>
<dbReference type="AlphaFoldDB" id="A0A9D4Q0B7"/>
<dbReference type="EMBL" id="JABSTV010001249">
    <property type="protein sequence ID" value="KAH7962046.1"/>
    <property type="molecule type" value="Genomic_DNA"/>
</dbReference>
<evidence type="ECO:0000313" key="2">
    <source>
        <dbReference type="Proteomes" id="UP000821837"/>
    </source>
</evidence>
<proteinExistence type="predicted"/>
<evidence type="ECO:0000313" key="1">
    <source>
        <dbReference type="EMBL" id="KAH7962046.1"/>
    </source>
</evidence>
<gene>
    <name evidence="1" type="ORF">HPB52_014050</name>
</gene>
<sequence length="145" mass="16809">MVERAAQEAKKLLNKTAYGTAGFYNALLEWRNTPRDKLLQSPVQRLMRRTTRTQLPVHTKLLEPKTVPPKQVTTRLKGIRQRQKTYNNRGTRDLALLHPGSEVTVFNSRNSEWHPAIVVSEDPTQRSYIVANEHGEEFRRNRGHI</sequence>
<dbReference type="Proteomes" id="UP000821837">
    <property type="component" value="Chromosome 3"/>
</dbReference>
<protein>
    <submittedName>
        <fullName evidence="1">Uncharacterized protein</fullName>
    </submittedName>
</protein>
<accession>A0A9D4Q0B7</accession>
<keyword evidence="2" id="KW-1185">Reference proteome</keyword>
<name>A0A9D4Q0B7_RHISA</name>
<dbReference type="PANTHER" id="PTHR33244">
    <property type="entry name" value="INTEGRASE CATALYTIC DOMAIN-CONTAINING PROTEIN-RELATED"/>
    <property type="match status" value="1"/>
</dbReference>
<reference evidence="1" key="2">
    <citation type="submission" date="2021-09" db="EMBL/GenBank/DDBJ databases">
        <authorList>
            <person name="Jia N."/>
            <person name="Wang J."/>
            <person name="Shi W."/>
            <person name="Du L."/>
            <person name="Sun Y."/>
            <person name="Zhan W."/>
            <person name="Jiang J."/>
            <person name="Wang Q."/>
            <person name="Zhang B."/>
            <person name="Ji P."/>
            <person name="Sakyi L.B."/>
            <person name="Cui X."/>
            <person name="Yuan T."/>
            <person name="Jiang B."/>
            <person name="Yang W."/>
            <person name="Lam T.T.-Y."/>
            <person name="Chang Q."/>
            <person name="Ding S."/>
            <person name="Wang X."/>
            <person name="Zhu J."/>
            <person name="Ruan X."/>
            <person name="Zhao L."/>
            <person name="Wei J."/>
            <person name="Que T."/>
            <person name="Du C."/>
            <person name="Cheng J."/>
            <person name="Dai P."/>
            <person name="Han X."/>
            <person name="Huang E."/>
            <person name="Gao Y."/>
            <person name="Liu J."/>
            <person name="Shao H."/>
            <person name="Ye R."/>
            <person name="Li L."/>
            <person name="Wei W."/>
            <person name="Wang X."/>
            <person name="Wang C."/>
            <person name="Huo Q."/>
            <person name="Li W."/>
            <person name="Guo W."/>
            <person name="Chen H."/>
            <person name="Chen S."/>
            <person name="Zhou L."/>
            <person name="Zhou L."/>
            <person name="Ni X."/>
            <person name="Tian J."/>
            <person name="Zhou Y."/>
            <person name="Sheng Y."/>
            <person name="Liu T."/>
            <person name="Pan Y."/>
            <person name="Xia L."/>
            <person name="Li J."/>
            <person name="Zhao F."/>
            <person name="Cao W."/>
        </authorList>
    </citation>
    <scope>NUCLEOTIDE SEQUENCE</scope>
    <source>
        <strain evidence="1">Rsan-2018</strain>
        <tissue evidence="1">Larvae</tissue>
    </source>
</reference>
<reference evidence="1" key="1">
    <citation type="journal article" date="2020" name="Cell">
        <title>Large-Scale Comparative Analyses of Tick Genomes Elucidate Their Genetic Diversity and Vector Capacities.</title>
        <authorList>
            <consortium name="Tick Genome and Microbiome Consortium (TIGMIC)"/>
            <person name="Jia N."/>
            <person name="Wang J."/>
            <person name="Shi W."/>
            <person name="Du L."/>
            <person name="Sun Y."/>
            <person name="Zhan W."/>
            <person name="Jiang J.F."/>
            <person name="Wang Q."/>
            <person name="Zhang B."/>
            <person name="Ji P."/>
            <person name="Bell-Sakyi L."/>
            <person name="Cui X.M."/>
            <person name="Yuan T.T."/>
            <person name="Jiang B.G."/>
            <person name="Yang W.F."/>
            <person name="Lam T.T."/>
            <person name="Chang Q.C."/>
            <person name="Ding S.J."/>
            <person name="Wang X.J."/>
            <person name="Zhu J.G."/>
            <person name="Ruan X.D."/>
            <person name="Zhao L."/>
            <person name="Wei J.T."/>
            <person name="Ye R.Z."/>
            <person name="Que T.C."/>
            <person name="Du C.H."/>
            <person name="Zhou Y.H."/>
            <person name="Cheng J.X."/>
            <person name="Dai P.F."/>
            <person name="Guo W.B."/>
            <person name="Han X.H."/>
            <person name="Huang E.J."/>
            <person name="Li L.F."/>
            <person name="Wei W."/>
            <person name="Gao Y.C."/>
            <person name="Liu J.Z."/>
            <person name="Shao H.Z."/>
            <person name="Wang X."/>
            <person name="Wang C.C."/>
            <person name="Yang T.C."/>
            <person name="Huo Q.B."/>
            <person name="Li W."/>
            <person name="Chen H.Y."/>
            <person name="Chen S.E."/>
            <person name="Zhou L.G."/>
            <person name="Ni X.B."/>
            <person name="Tian J.H."/>
            <person name="Sheng Y."/>
            <person name="Liu T."/>
            <person name="Pan Y.S."/>
            <person name="Xia L.Y."/>
            <person name="Li J."/>
            <person name="Zhao F."/>
            <person name="Cao W.C."/>
        </authorList>
    </citation>
    <scope>NUCLEOTIDE SEQUENCE</scope>
    <source>
        <strain evidence="1">Rsan-2018</strain>
    </source>
</reference>